<dbReference type="Pfam" id="PF13349">
    <property type="entry name" value="DUF4097"/>
    <property type="match status" value="1"/>
</dbReference>
<reference evidence="3 4" key="1">
    <citation type="submission" date="2017-11" db="EMBL/GenBank/DDBJ databases">
        <title>Infants hospitalized years apart are colonized by the same room-sourced microbial strains.</title>
        <authorList>
            <person name="Brooks B."/>
            <person name="Olm M.R."/>
            <person name="Firek B.A."/>
            <person name="Baker R."/>
            <person name="Thomas B.C."/>
            <person name="Morowitz M.J."/>
            <person name="Banfield J.F."/>
        </authorList>
    </citation>
    <scope>NUCLEOTIDE SEQUENCE [LARGE SCALE GENOMIC DNA]</scope>
    <source>
        <strain evidence="3">S2_009_000_R2_76</strain>
    </source>
</reference>
<accession>A0A2W5GTP3</accession>
<proteinExistence type="predicted"/>
<evidence type="ECO:0000313" key="4">
    <source>
        <dbReference type="Proteomes" id="UP000249645"/>
    </source>
</evidence>
<gene>
    <name evidence="3" type="ORF">DI598_13440</name>
</gene>
<feature type="domain" description="DUF4097" evidence="2">
    <location>
        <begin position="88"/>
        <end position="340"/>
    </location>
</feature>
<comment type="caution">
    <text evidence="3">The sequence shown here is derived from an EMBL/GenBank/DDBJ whole genome shotgun (WGS) entry which is preliminary data.</text>
</comment>
<dbReference type="Proteomes" id="UP000249645">
    <property type="component" value="Unassembled WGS sequence"/>
</dbReference>
<dbReference type="InterPro" id="IPR025164">
    <property type="entry name" value="Toastrack_DUF4097"/>
</dbReference>
<dbReference type="AlphaFoldDB" id="A0A2W5GTP3"/>
<dbReference type="PANTHER" id="PTHR34094:SF1">
    <property type="entry name" value="PROTEIN FAM185A"/>
    <property type="match status" value="1"/>
</dbReference>
<evidence type="ECO:0000259" key="2">
    <source>
        <dbReference type="Pfam" id="PF13349"/>
    </source>
</evidence>
<feature type="signal peptide" evidence="1">
    <location>
        <begin position="1"/>
        <end position="20"/>
    </location>
</feature>
<evidence type="ECO:0000313" key="3">
    <source>
        <dbReference type="EMBL" id="PZP45309.1"/>
    </source>
</evidence>
<sequence>MKKVFLGVLILAAISTTSCSININGVNAMNSSNGVSENYLIRTENLDASLIQKLEANSTSADFIVYGDGDQKSYVEIYAHSQNKKHTKSDIENLLNERNEVSVQQNGKTLSVIGKTKSGVKWSNSDNLIITFKIHIPTKVATEFNTTSGDISLEKLVGSVAIKTTSGDIVASEIKGDIAIKTTSGDMQLSMIKGNRFDLEATSGDVRIENGKAREITIGTASGDVSLSDVDGNTKIGSSSGDVKVGLNSGSLAVSSASGDQQLKVMDPKSEIKISAASGDVTLSVPQSIGAQLDIKGSSVSMSSNSSFDGDYTKGKSIYGKINGGGIPINIRTASGEINLKWN</sequence>
<organism evidence="3 4">
    <name type="scientific">Pseudopedobacter saltans</name>
    <dbReference type="NCBI Taxonomy" id="151895"/>
    <lineage>
        <taxon>Bacteria</taxon>
        <taxon>Pseudomonadati</taxon>
        <taxon>Bacteroidota</taxon>
        <taxon>Sphingobacteriia</taxon>
        <taxon>Sphingobacteriales</taxon>
        <taxon>Sphingobacteriaceae</taxon>
        <taxon>Pseudopedobacter</taxon>
    </lineage>
</organism>
<dbReference type="PROSITE" id="PS51257">
    <property type="entry name" value="PROKAR_LIPOPROTEIN"/>
    <property type="match status" value="1"/>
</dbReference>
<dbReference type="PANTHER" id="PTHR34094">
    <property type="match status" value="1"/>
</dbReference>
<keyword evidence="1" id="KW-0732">Signal</keyword>
<protein>
    <recommendedName>
        <fullName evidence="2">DUF4097 domain-containing protein</fullName>
    </recommendedName>
</protein>
<evidence type="ECO:0000256" key="1">
    <source>
        <dbReference type="SAM" id="SignalP"/>
    </source>
</evidence>
<name>A0A2W5GTP3_9SPHI</name>
<dbReference type="EMBL" id="QFOI01000272">
    <property type="protein sequence ID" value="PZP45309.1"/>
    <property type="molecule type" value="Genomic_DNA"/>
</dbReference>
<feature type="chain" id="PRO_5016072991" description="DUF4097 domain-containing protein" evidence="1">
    <location>
        <begin position="21"/>
        <end position="343"/>
    </location>
</feature>